<organism evidence="1">
    <name type="scientific">Laccaria bicolor</name>
    <name type="common">Bicoloured deceiver</name>
    <name type="synonym">Laccaria laccata var. bicolor</name>
    <dbReference type="NCBI Taxonomy" id="29883"/>
    <lineage>
        <taxon>Eukaryota</taxon>
        <taxon>Fungi</taxon>
        <taxon>Dikarya</taxon>
        <taxon>Basidiomycota</taxon>
        <taxon>Agaricomycotina</taxon>
        <taxon>Agaricomycetes</taxon>
        <taxon>Agaricomycetidae</taxon>
        <taxon>Agaricales</taxon>
        <taxon>Agaricineae</taxon>
        <taxon>Hydnangiaceae</taxon>
        <taxon>Laccaria</taxon>
    </lineage>
</organism>
<protein>
    <submittedName>
        <fullName evidence="1">Metallothionein 5</fullName>
    </submittedName>
</protein>
<accession>A0A0F6MXM3</accession>
<sequence length="36" mass="3491">MISNTSALINFGCGNDACSCGDACGCAQGGCKCNSN</sequence>
<evidence type="ECO:0000313" key="1">
    <source>
        <dbReference type="EMBL" id="AHI43940.1"/>
    </source>
</evidence>
<proteinExistence type="evidence at transcript level"/>
<reference evidence="1" key="1">
    <citation type="submission" date="2014-01" db="EMBL/GenBank/DDBJ databases">
        <title>Characterization of eight metallothionein genes in the ectomycorrhizal fungus Laccaria bicolor and the identification of a novel fungal MT family widely distributed in basidiomycetes.</title>
        <authorList>
            <person name="Feng Z."/>
            <person name="Min G."/>
            <person name="Li Y."/>
            <person name="Wang G."/>
            <person name="Shen Z."/>
            <person name="Chen Y."/>
        </authorList>
    </citation>
    <scope>NUCLEOTIDE SEQUENCE</scope>
</reference>
<name>A0A0F6MXM3_LACBI</name>
<dbReference type="EMBL" id="KJ095792">
    <property type="protein sequence ID" value="AHI43940.1"/>
    <property type="molecule type" value="mRNA"/>
</dbReference>
<dbReference type="AlphaFoldDB" id="A0A0F6MXM3"/>